<dbReference type="HAMAP" id="MF_00273">
    <property type="entry name" value="Ribosomal_eL20"/>
    <property type="match status" value="1"/>
</dbReference>
<dbReference type="GO" id="GO:1990904">
    <property type="term" value="C:ribonucleoprotein complex"/>
    <property type="evidence" value="ECO:0007669"/>
    <property type="project" value="UniProtKB-KW"/>
</dbReference>
<keyword evidence="3 5" id="KW-0687">Ribonucleoprotein</keyword>
<dbReference type="GeneID" id="100750746"/>
<dbReference type="PANTHER" id="PTHR10052">
    <property type="entry name" value="60S RIBOSOMAL PROTEIN L18A"/>
    <property type="match status" value="1"/>
</dbReference>
<evidence type="ECO:0000313" key="8">
    <source>
        <dbReference type="Proteomes" id="UP001108280"/>
    </source>
</evidence>
<dbReference type="KEGG" id="cge:100750746"/>
<organism evidence="8 9">
    <name type="scientific">Cricetulus griseus</name>
    <name type="common">Chinese hamster</name>
    <name type="synonym">Cricetulus barabensis griseus</name>
    <dbReference type="NCBI Taxonomy" id="10029"/>
    <lineage>
        <taxon>Eukaryota</taxon>
        <taxon>Metazoa</taxon>
        <taxon>Chordata</taxon>
        <taxon>Craniata</taxon>
        <taxon>Vertebrata</taxon>
        <taxon>Euteleostomi</taxon>
        <taxon>Mammalia</taxon>
        <taxon>Eutheria</taxon>
        <taxon>Euarchontoglires</taxon>
        <taxon>Glires</taxon>
        <taxon>Rodentia</taxon>
        <taxon>Myomorpha</taxon>
        <taxon>Muroidea</taxon>
        <taxon>Cricetidae</taxon>
        <taxon>Cricetinae</taxon>
        <taxon>Cricetulus</taxon>
    </lineage>
</organism>
<dbReference type="RefSeq" id="XP_035304921.1">
    <property type="nucleotide sequence ID" value="XM_035449030.1"/>
</dbReference>
<dbReference type="InterPro" id="IPR028877">
    <property type="entry name" value="Ribosomal_eL20"/>
</dbReference>
<feature type="domain" description="Large ribosomal subunit protein eL20" evidence="7">
    <location>
        <begin position="27"/>
        <end position="146"/>
    </location>
</feature>
<evidence type="ECO:0000256" key="4">
    <source>
        <dbReference type="ARBA" id="ARBA00046816"/>
    </source>
</evidence>
<keyword evidence="8" id="KW-1185">Reference proteome</keyword>
<dbReference type="Gene3D" id="3.10.20.10">
    <property type="match status" value="2"/>
</dbReference>
<keyword evidence="2 5" id="KW-0689">Ribosomal protein</keyword>
<evidence type="ECO:0000259" key="7">
    <source>
        <dbReference type="Pfam" id="PF01775"/>
    </source>
</evidence>
<evidence type="ECO:0000256" key="5">
    <source>
        <dbReference type="PIRNR" id="PIRNR002190"/>
    </source>
</evidence>
<accession>A0A9J7K1F9</accession>
<name>A0A9J7K1F9_CRIGR</name>
<gene>
    <name evidence="9" type="primary">LOC100750746</name>
</gene>
<dbReference type="GO" id="GO:0006412">
    <property type="term" value="P:translation"/>
    <property type="evidence" value="ECO:0007669"/>
    <property type="project" value="InterPro"/>
</dbReference>
<dbReference type="AlphaFoldDB" id="A0A9J7K1F9"/>
<reference evidence="9" key="3">
    <citation type="submission" date="2025-08" db="UniProtKB">
        <authorList>
            <consortium name="RefSeq"/>
        </authorList>
    </citation>
    <scope>IDENTIFICATION</scope>
    <source>
        <strain evidence="9">17A/GY</strain>
        <tissue evidence="9">Liver</tissue>
    </source>
</reference>
<feature type="signal peptide" evidence="6">
    <location>
        <begin position="1"/>
        <end position="21"/>
    </location>
</feature>
<comment type="similarity">
    <text evidence="1 5">Belongs to the eukaryotic ribosomal protein eL20 family.</text>
</comment>
<comment type="subunit">
    <text evidence="4">Component of the large ribosomal subunit. Binds IPO9 with high affinity.</text>
</comment>
<dbReference type="SUPFAM" id="SSF160374">
    <property type="entry name" value="RplX-like"/>
    <property type="match status" value="1"/>
</dbReference>
<dbReference type="Pfam" id="PF01775">
    <property type="entry name" value="Ribosomal_L18A"/>
    <property type="match status" value="1"/>
</dbReference>
<evidence type="ECO:0000256" key="1">
    <source>
        <dbReference type="ARBA" id="ARBA00009362"/>
    </source>
</evidence>
<dbReference type="Proteomes" id="UP001108280">
    <property type="component" value="Chromosome 8"/>
</dbReference>
<keyword evidence="6" id="KW-0732">Signal</keyword>
<dbReference type="OrthoDB" id="1294322at2759"/>
<proteinExistence type="inferred from homology"/>
<evidence type="ECO:0000256" key="3">
    <source>
        <dbReference type="ARBA" id="ARBA00023274"/>
    </source>
</evidence>
<dbReference type="FunFam" id="3.10.20.10:FF:000001">
    <property type="entry name" value="60S ribosomal protein L18a"/>
    <property type="match status" value="1"/>
</dbReference>
<evidence type="ECO:0000313" key="9">
    <source>
        <dbReference type="RefSeq" id="XP_035304921.1"/>
    </source>
</evidence>
<dbReference type="PIRSF" id="PIRSF002190">
    <property type="entry name" value="Ribosomal_L18a"/>
    <property type="match status" value="1"/>
</dbReference>
<dbReference type="GO" id="GO:0005840">
    <property type="term" value="C:ribosome"/>
    <property type="evidence" value="ECO:0007669"/>
    <property type="project" value="UniProtKB-KW"/>
</dbReference>
<reference evidence="8" key="1">
    <citation type="journal article" date="2018" name="Biotechnol. Bioeng.">
        <title>A reference genome of the Chinese hamster based on a hybrid assembly strategy.</title>
        <authorList>
            <person name="Rupp O."/>
            <person name="MacDonald M.L."/>
            <person name="Li S."/>
            <person name="Dhiman H."/>
            <person name="Polson S."/>
            <person name="Griep S."/>
            <person name="Heffner K."/>
            <person name="Hernandez I."/>
            <person name="Brinkrolf K."/>
            <person name="Jadhav V."/>
            <person name="Samoudi M."/>
            <person name="Hao H."/>
            <person name="Kingham B."/>
            <person name="Goesmann A."/>
            <person name="Betenbaugh M.J."/>
            <person name="Lewis N.E."/>
            <person name="Borth N."/>
            <person name="Lee K.H."/>
        </authorList>
    </citation>
    <scope>NUCLEOTIDE SEQUENCE [LARGE SCALE GENOMIC DNA]</scope>
    <source>
        <strain evidence="8">17A/GY</strain>
    </source>
</reference>
<dbReference type="InterPro" id="IPR023573">
    <property type="entry name" value="Ribosomal_eL20_dom"/>
</dbReference>
<evidence type="ECO:0000256" key="2">
    <source>
        <dbReference type="ARBA" id="ARBA00022980"/>
    </source>
</evidence>
<protein>
    <recommendedName>
        <fullName evidence="5">60S ribosomal protein L18a</fullName>
    </recommendedName>
</protein>
<reference evidence="8" key="2">
    <citation type="journal article" date="2020" name="Biotechnol. Bioeng.">
        <title>Chromosome-scale scaffolds for the Chinese hamster reference genome assembly to facilitate the study of the CHO epigenome.</title>
        <authorList>
            <person name="Hilliard W."/>
            <person name="MacDonald M."/>
            <person name="Lee K.H."/>
        </authorList>
    </citation>
    <scope>NUCLEOTIDE SEQUENCE [LARGE SCALE GENOMIC DNA]</scope>
    <source>
        <strain evidence="8">17A/GY</strain>
    </source>
</reference>
<dbReference type="GO" id="GO:0003735">
    <property type="term" value="F:structural constituent of ribosome"/>
    <property type="evidence" value="ECO:0007669"/>
    <property type="project" value="InterPro"/>
</dbReference>
<dbReference type="InterPro" id="IPR021138">
    <property type="entry name" value="Ribosomal_eL20_eukaryotes"/>
</dbReference>
<evidence type="ECO:0000256" key="6">
    <source>
        <dbReference type="SAM" id="SignalP"/>
    </source>
</evidence>
<feature type="chain" id="PRO_5039930265" description="60S ribosomal protein L18a" evidence="6">
    <location>
        <begin position="22"/>
        <end position="192"/>
    </location>
</feature>
<sequence length="192" mass="22381">MWARYFLLFLWLAANKDRSATKASGTLREYKVVGRCLPTRKCHTPLLYLMHIFATNHVVAKSRFWAQMNKMKKSSEEIVHCAVRPEAPLRVKNFAVWLHYNSQHDTHNMCQEYRDLTAAGAVKQCYQDTGALHCARAHSINLMKVEEILEGKCRRPAVKQFLGSEIRFPLPHRVLQRQHTPRFTTNRPNTCF</sequence>